<dbReference type="GO" id="GO:0009245">
    <property type="term" value="P:lipid A biosynthetic process"/>
    <property type="evidence" value="ECO:0007669"/>
    <property type="project" value="TreeGrafter"/>
</dbReference>
<dbReference type="GO" id="GO:0005886">
    <property type="term" value="C:plasma membrane"/>
    <property type="evidence" value="ECO:0007669"/>
    <property type="project" value="UniProtKB-SubCell"/>
</dbReference>
<dbReference type="PANTHER" id="PTHR42755">
    <property type="entry name" value="3-DEOXY-MANNO-OCTULOSONATE CYTIDYLYLTRANSFERASE"/>
    <property type="match status" value="1"/>
</dbReference>
<dbReference type="Gene3D" id="3.40.50.2000">
    <property type="entry name" value="Glycogen Phosphorylase B"/>
    <property type="match status" value="1"/>
</dbReference>
<dbReference type="EMBL" id="FNLL01000005">
    <property type="protein sequence ID" value="SDU22432.1"/>
    <property type="molecule type" value="Genomic_DNA"/>
</dbReference>
<feature type="site" description="Transition state stabilizer" evidence="8">
    <location>
        <position position="209"/>
    </location>
</feature>
<evidence type="ECO:0000256" key="6">
    <source>
        <dbReference type="ARBA" id="ARBA00049183"/>
    </source>
</evidence>
<evidence type="ECO:0000313" key="11">
    <source>
        <dbReference type="EMBL" id="SDU22432.1"/>
    </source>
</evidence>
<dbReference type="InterPro" id="IPR038107">
    <property type="entry name" value="Glycos_transf_N_sf"/>
</dbReference>
<feature type="active site" description="Proton acceptor" evidence="7">
    <location>
        <position position="58"/>
    </location>
</feature>
<proteinExistence type="inferred from homology"/>
<name>A0A1H2GSB5_9BACT</name>
<dbReference type="Gene3D" id="3.40.50.11720">
    <property type="entry name" value="3-Deoxy-D-manno-octulosonic-acid transferase, N-terminal domain"/>
    <property type="match status" value="1"/>
</dbReference>
<sequence>MTKNAFILNFFKLYNMLWNMCLPFLAKNNRMKQGFQKRVTSFHHSRADIWIQAASAGEAYLAVQIIKKLTPWAPLTVLATSTTSQGIDILKTRLTRETISSCIDLKIEWFPFDMPDTIRKAVKKINPCIMVLLETEIWPALLYYMKQNKTKIFIINARLSQKSYTHYRKTKILWKHLSPDVILSTSKQDAERYAQIFETTKIKTMSNIKFESIDTDILDSATQKRIKNIFPQTMPLTILASIRKQEEKEGILIIKTILKAFPNQVIAIFPRHMHRIDAWKRHLTSSCLKFCLRSGITDFPAKPSIILWDTFGELKTAYSYASVVFVGGSLKPLGGQNFLEPAMHGAVTVTGPYYDNFTWVTEEIFKQGIVIKKNHWKAVAETILKALETTTLKSDSRHLAQEFIKTHQGGASQVCDEILKAFDDFF</sequence>
<dbReference type="GO" id="GO:0043842">
    <property type="term" value="F:Kdo transferase activity"/>
    <property type="evidence" value="ECO:0007669"/>
    <property type="project" value="UniProtKB-EC"/>
</dbReference>
<evidence type="ECO:0000259" key="10">
    <source>
        <dbReference type="Pfam" id="PF04413"/>
    </source>
</evidence>
<dbReference type="Proteomes" id="UP000199608">
    <property type="component" value="Unassembled WGS sequence"/>
</dbReference>
<comment type="similarity">
    <text evidence="9">Belongs to the glycosyltransferase group 1 family.</text>
</comment>
<keyword evidence="9" id="KW-0472">Membrane</keyword>
<dbReference type="InterPro" id="IPR007507">
    <property type="entry name" value="Glycos_transf_N"/>
</dbReference>
<organism evidence="11 12">
    <name type="scientific">Desulfobacula phenolica</name>
    <dbReference type="NCBI Taxonomy" id="90732"/>
    <lineage>
        <taxon>Bacteria</taxon>
        <taxon>Pseudomonadati</taxon>
        <taxon>Thermodesulfobacteriota</taxon>
        <taxon>Desulfobacteria</taxon>
        <taxon>Desulfobacterales</taxon>
        <taxon>Desulfobacteraceae</taxon>
        <taxon>Desulfobacula</taxon>
    </lineage>
</organism>
<gene>
    <name evidence="11" type="ORF">SAMN04487931_105359</name>
</gene>
<evidence type="ECO:0000256" key="5">
    <source>
        <dbReference type="ARBA" id="ARBA00031445"/>
    </source>
</evidence>
<dbReference type="Pfam" id="PF04413">
    <property type="entry name" value="Glycos_transf_N"/>
    <property type="match status" value="1"/>
</dbReference>
<dbReference type="GO" id="GO:0009244">
    <property type="term" value="P:lipopolysaccharide core region biosynthetic process"/>
    <property type="evidence" value="ECO:0007669"/>
    <property type="project" value="UniProtKB-UniRule"/>
</dbReference>
<keyword evidence="9" id="KW-1003">Cell membrane</keyword>
<protein>
    <recommendedName>
        <fullName evidence="3 9">3-deoxy-D-manno-octulosonic acid transferase</fullName>
        <shortName evidence="9">Kdo transferase</shortName>
        <ecNumber evidence="2 9">2.4.99.12</ecNumber>
    </recommendedName>
    <alternativeName>
        <fullName evidence="5 9">Lipid IV(A) 3-deoxy-D-manno-octulosonic acid transferase</fullName>
    </alternativeName>
</protein>
<evidence type="ECO:0000256" key="1">
    <source>
        <dbReference type="ARBA" id="ARBA00004713"/>
    </source>
</evidence>
<dbReference type="UniPathway" id="UPA00958"/>
<accession>A0A1H2GSB5</accession>
<reference evidence="12" key="1">
    <citation type="submission" date="2016-10" db="EMBL/GenBank/DDBJ databases">
        <authorList>
            <person name="Varghese N."/>
            <person name="Submissions S."/>
        </authorList>
    </citation>
    <scope>NUCLEOTIDE SEQUENCE [LARGE SCALE GENOMIC DNA]</scope>
    <source>
        <strain evidence="12">DSM 3384</strain>
    </source>
</reference>
<evidence type="ECO:0000256" key="7">
    <source>
        <dbReference type="PIRSR" id="PIRSR639901-1"/>
    </source>
</evidence>
<comment type="function">
    <text evidence="9">Involved in lipopolysaccharide (LPS) biosynthesis. Catalyzes the transfer of 3-deoxy-D-manno-octulosonate (Kdo) residue(s) from CMP-Kdo to lipid IV(A), the tetraacyldisaccharide-1,4'-bisphosphate precursor of lipid A.</text>
</comment>
<evidence type="ECO:0000256" key="4">
    <source>
        <dbReference type="ARBA" id="ARBA00022679"/>
    </source>
</evidence>
<evidence type="ECO:0000256" key="3">
    <source>
        <dbReference type="ARBA" id="ARBA00019077"/>
    </source>
</evidence>
<dbReference type="PANTHER" id="PTHR42755:SF1">
    <property type="entry name" value="3-DEOXY-D-MANNO-OCTULOSONIC ACID TRANSFERASE, MITOCHONDRIAL-RELATED"/>
    <property type="match status" value="1"/>
</dbReference>
<keyword evidence="4 9" id="KW-0808">Transferase</keyword>
<feature type="site" description="Transition state stabilizer" evidence="8">
    <location>
        <position position="134"/>
    </location>
</feature>
<dbReference type="RefSeq" id="WP_092233812.1">
    <property type="nucleotide sequence ID" value="NZ_FNLL01000005.1"/>
</dbReference>
<keyword evidence="12" id="KW-1185">Reference proteome</keyword>
<comment type="pathway">
    <text evidence="1 9">Bacterial outer membrane biogenesis; LPS core biosynthesis.</text>
</comment>
<feature type="domain" description="3-deoxy-D-manno-octulosonic-acid transferase N-terminal" evidence="10">
    <location>
        <begin position="35"/>
        <end position="211"/>
    </location>
</feature>
<comment type="subcellular location">
    <subcellularLocation>
        <location evidence="9">Cell membrane</location>
    </subcellularLocation>
</comment>
<evidence type="ECO:0000256" key="8">
    <source>
        <dbReference type="PIRSR" id="PIRSR639901-2"/>
    </source>
</evidence>
<comment type="catalytic activity">
    <reaction evidence="6 9">
        <text>lipid IVA (E. coli) + CMP-3-deoxy-beta-D-manno-octulosonate = alpha-Kdo-(2-&gt;6)-lipid IVA (E. coli) + CMP + H(+)</text>
        <dbReference type="Rhea" id="RHEA:28066"/>
        <dbReference type="ChEBI" id="CHEBI:15378"/>
        <dbReference type="ChEBI" id="CHEBI:58603"/>
        <dbReference type="ChEBI" id="CHEBI:60364"/>
        <dbReference type="ChEBI" id="CHEBI:60377"/>
        <dbReference type="ChEBI" id="CHEBI:85987"/>
        <dbReference type="EC" id="2.4.99.12"/>
    </reaction>
</comment>
<keyword evidence="9" id="KW-0448">Lipopolysaccharide biosynthesis</keyword>
<evidence type="ECO:0000256" key="9">
    <source>
        <dbReference type="RuleBase" id="RU365103"/>
    </source>
</evidence>
<dbReference type="InterPro" id="IPR039901">
    <property type="entry name" value="Kdotransferase"/>
</dbReference>
<dbReference type="AlphaFoldDB" id="A0A1H2GSB5"/>
<evidence type="ECO:0000256" key="2">
    <source>
        <dbReference type="ARBA" id="ARBA00012621"/>
    </source>
</evidence>
<evidence type="ECO:0000313" key="12">
    <source>
        <dbReference type="Proteomes" id="UP000199608"/>
    </source>
</evidence>
<dbReference type="EC" id="2.4.99.12" evidence="2 9"/>